<accession>A0A6J6RGN9</accession>
<organism evidence="2">
    <name type="scientific">freshwater metagenome</name>
    <dbReference type="NCBI Taxonomy" id="449393"/>
    <lineage>
        <taxon>unclassified sequences</taxon>
        <taxon>metagenomes</taxon>
        <taxon>ecological metagenomes</taxon>
    </lineage>
</organism>
<gene>
    <name evidence="2" type="ORF">UFOPK2602_01563</name>
</gene>
<protein>
    <submittedName>
        <fullName evidence="2">Unannotated protein</fullName>
    </submittedName>
</protein>
<evidence type="ECO:0000256" key="1">
    <source>
        <dbReference type="SAM" id="Phobius"/>
    </source>
</evidence>
<keyword evidence="1" id="KW-0472">Membrane</keyword>
<name>A0A6J6RGN9_9ZZZZ</name>
<dbReference type="AlphaFoldDB" id="A0A6J6RGN9"/>
<feature type="transmembrane region" description="Helical" evidence="1">
    <location>
        <begin position="12"/>
        <end position="30"/>
    </location>
</feature>
<sequence length="119" mass="12938">MRSSFKLFTWRGIAIGIHWSLFVIAALISWRSAGPAVDQARHVLAGVRIASVMTPNPVTVAPDITLGLLVSNVLPHLRSGGRRRSAASPPRPRWYLLPVPARNCSSCSTAWAATPARSW</sequence>
<evidence type="ECO:0000313" key="2">
    <source>
        <dbReference type="EMBL" id="CAB4718434.1"/>
    </source>
</evidence>
<dbReference type="EMBL" id="CAEZXX010000116">
    <property type="protein sequence ID" value="CAB4718434.1"/>
    <property type="molecule type" value="Genomic_DNA"/>
</dbReference>
<proteinExistence type="predicted"/>
<keyword evidence="1" id="KW-0812">Transmembrane</keyword>
<keyword evidence="1" id="KW-1133">Transmembrane helix</keyword>
<reference evidence="2" key="1">
    <citation type="submission" date="2020-05" db="EMBL/GenBank/DDBJ databases">
        <authorList>
            <person name="Chiriac C."/>
            <person name="Salcher M."/>
            <person name="Ghai R."/>
            <person name="Kavagutti S V."/>
        </authorList>
    </citation>
    <scope>NUCLEOTIDE SEQUENCE</scope>
</reference>